<dbReference type="PROSITE" id="PS00198">
    <property type="entry name" value="4FE4S_FER_1"/>
    <property type="match status" value="1"/>
</dbReference>
<protein>
    <submittedName>
        <fullName evidence="12">Glycyl-radical enzyme activating protein family</fullName>
        <ecNumber evidence="12">1.97.1.4</ecNumber>
    </submittedName>
</protein>
<dbReference type="PANTHER" id="PTHR30352">
    <property type="entry name" value="PYRUVATE FORMATE-LYASE-ACTIVATING ENZYME"/>
    <property type="match status" value="1"/>
</dbReference>
<evidence type="ECO:0000256" key="4">
    <source>
        <dbReference type="ARBA" id="ARBA00022691"/>
    </source>
</evidence>
<dbReference type="PROSITE" id="PS51918">
    <property type="entry name" value="RADICAL_SAM"/>
    <property type="match status" value="1"/>
</dbReference>
<dbReference type="RefSeq" id="WP_013823555.1">
    <property type="nucleotide sequence ID" value="NC_015573.1"/>
</dbReference>
<comment type="cofactor">
    <cofactor evidence="1">
        <name>[4Fe-4S] cluster</name>
        <dbReference type="ChEBI" id="CHEBI:49883"/>
    </cofactor>
</comment>
<gene>
    <name evidence="12" type="ordered locus">Desku_2519</name>
</gene>
<dbReference type="KEGG" id="dku:Desku_2519"/>
<dbReference type="GO" id="GO:0051539">
    <property type="term" value="F:4 iron, 4 sulfur cluster binding"/>
    <property type="evidence" value="ECO:0007669"/>
    <property type="project" value="UniProtKB-KW"/>
</dbReference>
<evidence type="ECO:0000259" key="10">
    <source>
        <dbReference type="PROSITE" id="PS51379"/>
    </source>
</evidence>
<sequence>MADSYFAGEQAGLIFNIQHFSVHDGPGIRTIVFLKGCPLKCRWCANPESQSAQPELAFNENKCIGTSECRLCLSVCGHDAIQEDPETQKVRIERSRCTGCGECAAVCPSKALEIFGKYMSIAAVLKVVEEDSPFYARSGGGLTLSGGEPLLQAGFAAALLKEARSRGLTTAVETCGYADWESVEQVLSRADTVFYDLKCMDPNKHKRYTGVSNARILQNLKQLAAHFPGRELIVRTPVIPGFNDSPEDILTILDFLKGIPGVRYELLPYHRFGESKYRYLGREYLLKGVQPPSKEQMNSLKELVQSFMNTRLS</sequence>
<dbReference type="AlphaFoldDB" id="A0AAU8PXU8"/>
<evidence type="ECO:0000256" key="6">
    <source>
        <dbReference type="ARBA" id="ARBA00023002"/>
    </source>
</evidence>
<dbReference type="PIRSF" id="PIRSF000371">
    <property type="entry name" value="PFL_act_enz"/>
    <property type="match status" value="1"/>
</dbReference>
<keyword evidence="3" id="KW-0004">4Fe-4S</keyword>
<name>A0AAU8PXU8_DESK7</name>
<organism evidence="12 13">
    <name type="scientific">Desulfofundulus kuznetsovii (strain DSM 6115 / VKM B-1805 / 17)</name>
    <name type="common">Desulfotomaculum kuznetsovii</name>
    <dbReference type="NCBI Taxonomy" id="760568"/>
    <lineage>
        <taxon>Bacteria</taxon>
        <taxon>Bacillati</taxon>
        <taxon>Bacillota</taxon>
        <taxon>Clostridia</taxon>
        <taxon>Eubacteriales</taxon>
        <taxon>Peptococcaceae</taxon>
        <taxon>Desulfofundulus</taxon>
    </lineage>
</organism>
<evidence type="ECO:0000259" key="11">
    <source>
        <dbReference type="PROSITE" id="PS51918"/>
    </source>
</evidence>
<dbReference type="InterPro" id="IPR012839">
    <property type="entry name" value="Organic_radical_activase"/>
</dbReference>
<dbReference type="GO" id="GO:0043365">
    <property type="term" value="F:[formate-C-acetyltransferase]-activating enzyme activity"/>
    <property type="evidence" value="ECO:0007669"/>
    <property type="project" value="UniProtKB-EC"/>
</dbReference>
<keyword evidence="5" id="KW-0479">Metal-binding</keyword>
<keyword evidence="6 12" id="KW-0560">Oxidoreductase</keyword>
<dbReference type="SFLD" id="SFLDG01066">
    <property type="entry name" value="organic_radical-activating_enz"/>
    <property type="match status" value="1"/>
</dbReference>
<dbReference type="SUPFAM" id="SSF54862">
    <property type="entry name" value="4Fe-4S ferredoxins"/>
    <property type="match status" value="1"/>
</dbReference>
<feature type="domain" description="4Fe-4S ferredoxin-type" evidence="10">
    <location>
        <begin position="88"/>
        <end position="117"/>
    </location>
</feature>
<feature type="domain" description="Radical SAM core" evidence="11">
    <location>
        <begin position="23"/>
        <end position="306"/>
    </location>
</feature>
<dbReference type="EC" id="1.97.1.4" evidence="12"/>
<keyword evidence="13" id="KW-1185">Reference proteome</keyword>
<evidence type="ECO:0000313" key="13">
    <source>
        <dbReference type="Proteomes" id="UP000009229"/>
    </source>
</evidence>
<dbReference type="Pfam" id="PF04055">
    <property type="entry name" value="Radical_SAM"/>
    <property type="match status" value="1"/>
</dbReference>
<comment type="similarity">
    <text evidence="2">Belongs to the organic radical-activating enzymes family.</text>
</comment>
<evidence type="ECO:0000256" key="1">
    <source>
        <dbReference type="ARBA" id="ARBA00001966"/>
    </source>
</evidence>
<dbReference type="PROSITE" id="PS51379">
    <property type="entry name" value="4FE4S_FER_2"/>
    <property type="match status" value="2"/>
</dbReference>
<evidence type="ECO:0000256" key="9">
    <source>
        <dbReference type="ARBA" id="ARBA00047365"/>
    </source>
</evidence>
<evidence type="ECO:0000256" key="8">
    <source>
        <dbReference type="ARBA" id="ARBA00023014"/>
    </source>
</evidence>
<dbReference type="InterPro" id="IPR017900">
    <property type="entry name" value="4Fe4S_Fe_S_CS"/>
</dbReference>
<dbReference type="NCBIfam" id="TIGR02494">
    <property type="entry name" value="PFLE_PFLC"/>
    <property type="match status" value="1"/>
</dbReference>
<dbReference type="InterPro" id="IPR001989">
    <property type="entry name" value="Radical_activat_CS"/>
</dbReference>
<evidence type="ECO:0000256" key="7">
    <source>
        <dbReference type="ARBA" id="ARBA00023004"/>
    </source>
</evidence>
<keyword evidence="4" id="KW-0949">S-adenosyl-L-methionine</keyword>
<dbReference type="PROSITE" id="PS01087">
    <property type="entry name" value="RADICAL_ACTIVATING"/>
    <property type="match status" value="1"/>
</dbReference>
<dbReference type="InterPro" id="IPR007197">
    <property type="entry name" value="rSAM"/>
</dbReference>
<evidence type="ECO:0000256" key="2">
    <source>
        <dbReference type="ARBA" id="ARBA00009777"/>
    </source>
</evidence>
<evidence type="ECO:0000256" key="5">
    <source>
        <dbReference type="ARBA" id="ARBA00022723"/>
    </source>
</evidence>
<comment type="catalytic activity">
    <reaction evidence="9">
        <text>glycyl-[protein] + reduced [flavodoxin] + S-adenosyl-L-methionine = glycin-2-yl radical-[protein] + semiquinone [flavodoxin] + 5'-deoxyadenosine + L-methionine + H(+)</text>
        <dbReference type="Rhea" id="RHEA:61976"/>
        <dbReference type="Rhea" id="RHEA-COMP:10622"/>
        <dbReference type="Rhea" id="RHEA-COMP:14480"/>
        <dbReference type="Rhea" id="RHEA-COMP:15993"/>
        <dbReference type="Rhea" id="RHEA-COMP:15994"/>
        <dbReference type="ChEBI" id="CHEBI:15378"/>
        <dbReference type="ChEBI" id="CHEBI:17319"/>
        <dbReference type="ChEBI" id="CHEBI:29947"/>
        <dbReference type="ChEBI" id="CHEBI:32722"/>
        <dbReference type="ChEBI" id="CHEBI:57618"/>
        <dbReference type="ChEBI" id="CHEBI:57844"/>
        <dbReference type="ChEBI" id="CHEBI:59789"/>
        <dbReference type="ChEBI" id="CHEBI:140311"/>
    </reaction>
</comment>
<reference evidence="13" key="1">
    <citation type="submission" date="2011-05" db="EMBL/GenBank/DDBJ databases">
        <title>Complete sequence of Desulfotomaculum kuznetsovii DSM 6115.</title>
        <authorList>
            <person name="Lucas S."/>
            <person name="Han J."/>
            <person name="Lapidus A."/>
            <person name="Cheng J.-F."/>
            <person name="Goodwin L."/>
            <person name="Pitluck S."/>
            <person name="Peters L."/>
            <person name="Mikhailova N."/>
            <person name="Lu M."/>
            <person name="Saunders E."/>
            <person name="Han C."/>
            <person name="Tapia R."/>
            <person name="Land M."/>
            <person name="Hauser L."/>
            <person name="Kyrpides N."/>
            <person name="Ivanova N."/>
            <person name="Pagani I."/>
            <person name="Nazina T."/>
            <person name="Ivanova A."/>
            <person name="Parshina S."/>
            <person name="Kuever J."/>
            <person name="Muyzer G."/>
            <person name="Plugge C."/>
            <person name="Stams A."/>
            <person name="Woyke T."/>
        </authorList>
    </citation>
    <scope>NUCLEOTIDE SEQUENCE [LARGE SCALE GENOMIC DNA]</scope>
    <source>
        <strain evidence="13">DSM 6115 / VKM B-1805 / 17</strain>
    </source>
</reference>
<dbReference type="InterPro" id="IPR017896">
    <property type="entry name" value="4Fe4S_Fe-S-bd"/>
</dbReference>
<dbReference type="Pfam" id="PF13353">
    <property type="entry name" value="Fer4_12"/>
    <property type="match status" value="1"/>
</dbReference>
<dbReference type="GO" id="GO:0046872">
    <property type="term" value="F:metal ion binding"/>
    <property type="evidence" value="ECO:0007669"/>
    <property type="project" value="UniProtKB-KW"/>
</dbReference>
<keyword evidence="7" id="KW-0408">Iron</keyword>
<dbReference type="SFLD" id="SFLDG01118">
    <property type="entry name" value="activating_enzymes__group_2"/>
    <property type="match status" value="1"/>
</dbReference>
<dbReference type="InterPro" id="IPR040074">
    <property type="entry name" value="BssD/PflA/YjjW"/>
</dbReference>
<feature type="domain" description="4Fe-4S ferredoxin-type" evidence="10">
    <location>
        <begin position="54"/>
        <end position="86"/>
    </location>
</feature>
<accession>A0AAU8PXU8</accession>
<dbReference type="SFLD" id="SFLDS00029">
    <property type="entry name" value="Radical_SAM"/>
    <property type="match status" value="1"/>
</dbReference>
<proteinExistence type="inferred from homology"/>
<dbReference type="Proteomes" id="UP000009229">
    <property type="component" value="Chromosome"/>
</dbReference>
<dbReference type="EMBL" id="CP002770">
    <property type="protein sequence ID" value="AEG16044.1"/>
    <property type="molecule type" value="Genomic_DNA"/>
</dbReference>
<evidence type="ECO:0000313" key="12">
    <source>
        <dbReference type="EMBL" id="AEG16044.1"/>
    </source>
</evidence>
<evidence type="ECO:0000256" key="3">
    <source>
        <dbReference type="ARBA" id="ARBA00022485"/>
    </source>
</evidence>
<keyword evidence="8" id="KW-0411">Iron-sulfur</keyword>
<dbReference type="PANTHER" id="PTHR30352:SF4">
    <property type="entry name" value="PYRUVATE FORMATE-LYASE 2-ACTIVATING ENZYME"/>
    <property type="match status" value="1"/>
</dbReference>
<dbReference type="InterPro" id="IPR058240">
    <property type="entry name" value="rSAM_sf"/>
</dbReference>
<dbReference type="InterPro" id="IPR034457">
    <property type="entry name" value="Organic_radical-activating"/>
</dbReference>
<dbReference type="Gene3D" id="3.30.70.20">
    <property type="match status" value="1"/>
</dbReference>
<dbReference type="Gene3D" id="3.80.30.10">
    <property type="entry name" value="pyruvate-formate lyase- activating enzyme"/>
    <property type="match status" value="1"/>
</dbReference>
<dbReference type="SUPFAM" id="SSF102114">
    <property type="entry name" value="Radical SAM enzymes"/>
    <property type="match status" value="1"/>
</dbReference>